<accession>A0AB94ICB4</accession>
<sequence>MSPDKLLPKRPYLFRALYDWIIDNELTPQIVVNASRHGVNVPREYVKDEQIILNIAPHAVGQFVMNNEAIEFNARFNGVMQAIYIPMAAIEALYARENNEGLGFPPELYYEQQAINVAVEEAPSTQPKPKPAFKIVK</sequence>
<reference evidence="1 2" key="1">
    <citation type="journal article" date="2014" name="Appl. Environ. Microbiol.">
        <title>Genomic features of a bumble bee symbiont reflect its host environment.</title>
        <authorList>
            <person name="Martinson V.G."/>
            <person name="Magoc T."/>
            <person name="Koch H."/>
            <person name="Salzberg S.L."/>
            <person name="Moran N.A."/>
        </authorList>
    </citation>
    <scope>NUCLEOTIDE SEQUENCE [LARGE SCALE GENOMIC DNA]</scope>
    <source>
        <strain evidence="1 2">Bimp</strain>
    </source>
</reference>
<proteinExistence type="predicted"/>
<dbReference type="GO" id="GO:0005840">
    <property type="term" value="C:ribosome"/>
    <property type="evidence" value="ECO:0007669"/>
    <property type="project" value="TreeGrafter"/>
</dbReference>
<organism evidence="1 2">
    <name type="scientific">Candidatus Schmidhempelia bombi str. Bimp</name>
    <dbReference type="NCBI Taxonomy" id="1387197"/>
    <lineage>
        <taxon>Bacteria</taxon>
        <taxon>Pseudomonadati</taxon>
        <taxon>Pseudomonadota</taxon>
        <taxon>Gammaproteobacteria</taxon>
        <taxon>Orbales</taxon>
        <taxon>Orbaceae</taxon>
        <taxon>Candidatus Schmidhempelia</taxon>
    </lineage>
</organism>
<dbReference type="NCBIfam" id="NF008763">
    <property type="entry name" value="PRK11798.1-2"/>
    <property type="match status" value="1"/>
</dbReference>
<dbReference type="PIRSF" id="PIRSF005276">
    <property type="entry name" value="SspB"/>
    <property type="match status" value="1"/>
</dbReference>
<dbReference type="SUPFAM" id="SSF101738">
    <property type="entry name" value="SspB-like"/>
    <property type="match status" value="1"/>
</dbReference>
<name>A0AB94ICB4_9GAMM</name>
<evidence type="ECO:0000313" key="2">
    <source>
        <dbReference type="Proteomes" id="UP000506160"/>
    </source>
</evidence>
<dbReference type="GO" id="GO:0008233">
    <property type="term" value="F:peptidase activity"/>
    <property type="evidence" value="ECO:0007669"/>
    <property type="project" value="UniProtKB-KW"/>
</dbReference>
<dbReference type="InterPro" id="IPR036760">
    <property type="entry name" value="SspB-like_sf"/>
</dbReference>
<dbReference type="Proteomes" id="UP000506160">
    <property type="component" value="Unassembled WGS sequence"/>
</dbReference>
<dbReference type="PANTHER" id="PTHR37486">
    <property type="entry name" value="STRINGENT STARVATION PROTEIN B"/>
    <property type="match status" value="1"/>
</dbReference>
<dbReference type="InterPro" id="IPR007481">
    <property type="entry name" value="SspB"/>
</dbReference>
<gene>
    <name evidence="1" type="ORF">O970_05845</name>
</gene>
<dbReference type="GO" id="GO:0006508">
    <property type="term" value="P:proteolysis"/>
    <property type="evidence" value="ECO:0007669"/>
    <property type="project" value="UniProtKB-KW"/>
</dbReference>
<dbReference type="NCBIfam" id="NF008769">
    <property type="entry name" value="PRK11798.2-5"/>
    <property type="match status" value="1"/>
</dbReference>
<keyword evidence="2" id="KW-1185">Reference proteome</keyword>
<dbReference type="GO" id="GO:0005829">
    <property type="term" value="C:cytosol"/>
    <property type="evidence" value="ECO:0007669"/>
    <property type="project" value="TreeGrafter"/>
</dbReference>
<dbReference type="Gene3D" id="2.30.30.220">
    <property type="entry name" value="SspB-like"/>
    <property type="match status" value="1"/>
</dbReference>
<dbReference type="EMBL" id="AWGA01000057">
    <property type="protein sequence ID" value="TEA27050.1"/>
    <property type="molecule type" value="Genomic_DNA"/>
</dbReference>
<protein>
    <submittedName>
        <fullName evidence="1">ClpXP protease specificity-enhancing factor</fullName>
    </submittedName>
</protein>
<dbReference type="GO" id="GO:0045732">
    <property type="term" value="P:positive regulation of protein catabolic process"/>
    <property type="evidence" value="ECO:0007669"/>
    <property type="project" value="TreeGrafter"/>
</dbReference>
<dbReference type="PANTHER" id="PTHR37486:SF1">
    <property type="entry name" value="STRINGENT STARVATION PROTEIN B"/>
    <property type="match status" value="1"/>
</dbReference>
<dbReference type="AlphaFoldDB" id="A0AB94ICB4"/>
<comment type="caution">
    <text evidence="1">The sequence shown here is derived from an EMBL/GenBank/DDBJ whole genome shotgun (WGS) entry which is preliminary data.</text>
</comment>
<keyword evidence="1" id="KW-0645">Protease</keyword>
<keyword evidence="1" id="KW-0378">Hydrolase</keyword>
<dbReference type="Pfam" id="PF04386">
    <property type="entry name" value="SspB"/>
    <property type="match status" value="1"/>
</dbReference>
<evidence type="ECO:0000313" key="1">
    <source>
        <dbReference type="EMBL" id="TEA27050.1"/>
    </source>
</evidence>